<feature type="domain" description="AMP-dependent synthetase/ligase" evidence="5">
    <location>
        <begin position="30"/>
        <end position="75"/>
    </location>
</feature>
<accession>A0A5P1FNF2</accession>
<feature type="non-terminal residue" evidence="6">
    <location>
        <position position="75"/>
    </location>
</feature>
<reference evidence="7" key="1">
    <citation type="journal article" date="2017" name="Nat. Commun.">
        <title>The asparagus genome sheds light on the origin and evolution of a young Y chromosome.</title>
        <authorList>
            <person name="Harkess A."/>
            <person name="Zhou J."/>
            <person name="Xu C."/>
            <person name="Bowers J.E."/>
            <person name="Van der Hulst R."/>
            <person name="Ayyampalayam S."/>
            <person name="Mercati F."/>
            <person name="Riccardi P."/>
            <person name="McKain M.R."/>
            <person name="Kakrana A."/>
            <person name="Tang H."/>
            <person name="Ray J."/>
            <person name="Groenendijk J."/>
            <person name="Arikit S."/>
            <person name="Mathioni S.M."/>
            <person name="Nakano M."/>
            <person name="Shan H."/>
            <person name="Telgmann-Rauber A."/>
            <person name="Kanno A."/>
            <person name="Yue Z."/>
            <person name="Chen H."/>
            <person name="Li W."/>
            <person name="Chen Y."/>
            <person name="Xu X."/>
            <person name="Zhang Y."/>
            <person name="Luo S."/>
            <person name="Chen H."/>
            <person name="Gao J."/>
            <person name="Mao Z."/>
            <person name="Pires J.C."/>
            <person name="Luo M."/>
            <person name="Kudrna D."/>
            <person name="Wing R.A."/>
            <person name="Meyers B.C."/>
            <person name="Yi K."/>
            <person name="Kong H."/>
            <person name="Lavrijsen P."/>
            <person name="Sunseri F."/>
            <person name="Falavigna A."/>
            <person name="Ye Y."/>
            <person name="Leebens-Mack J.H."/>
            <person name="Chen G."/>
        </authorList>
    </citation>
    <scope>NUCLEOTIDE SEQUENCE [LARGE SCALE GENOMIC DNA]</scope>
    <source>
        <strain evidence="7">cv. DH0086</strain>
    </source>
</reference>
<evidence type="ECO:0000256" key="2">
    <source>
        <dbReference type="ARBA" id="ARBA00022598"/>
    </source>
</evidence>
<keyword evidence="7" id="KW-1185">Reference proteome</keyword>
<dbReference type="GO" id="GO:0016874">
    <property type="term" value="F:ligase activity"/>
    <property type="evidence" value="ECO:0007669"/>
    <property type="project" value="UniProtKB-KW"/>
</dbReference>
<keyword evidence="4" id="KW-0443">Lipid metabolism</keyword>
<dbReference type="InterPro" id="IPR000873">
    <property type="entry name" value="AMP-dep_synth/lig_dom"/>
</dbReference>
<evidence type="ECO:0000256" key="3">
    <source>
        <dbReference type="ARBA" id="ARBA00022832"/>
    </source>
</evidence>
<name>A0A5P1FNF2_ASPOF</name>
<dbReference type="Gene3D" id="3.40.50.980">
    <property type="match status" value="1"/>
</dbReference>
<keyword evidence="2" id="KW-0436">Ligase</keyword>
<keyword evidence="3" id="KW-0276">Fatty acid metabolism</keyword>
<evidence type="ECO:0000259" key="5">
    <source>
        <dbReference type="Pfam" id="PF00501"/>
    </source>
</evidence>
<evidence type="ECO:0000256" key="4">
    <source>
        <dbReference type="ARBA" id="ARBA00023098"/>
    </source>
</evidence>
<comment type="similarity">
    <text evidence="1">Belongs to the ATP-dependent AMP-binding enzyme family.</text>
</comment>
<dbReference type="PANTHER" id="PTHR43859:SF4">
    <property type="entry name" value="BUTANOATE--COA LIGASE AAE1-RELATED"/>
    <property type="match status" value="1"/>
</dbReference>
<feature type="non-terminal residue" evidence="6">
    <location>
        <position position="1"/>
    </location>
</feature>
<evidence type="ECO:0000256" key="1">
    <source>
        <dbReference type="ARBA" id="ARBA00006432"/>
    </source>
</evidence>
<sequence>YTDTKREEEEEGIVCSPANYVPLTPLSFLERAAIVCSDRPAVIYGSRTYTWRETHGRCLRLASALTQLGISRQDV</sequence>
<protein>
    <recommendedName>
        <fullName evidence="5">AMP-dependent synthetase/ligase domain-containing protein</fullName>
    </recommendedName>
</protein>
<dbReference type="Pfam" id="PF00501">
    <property type="entry name" value="AMP-binding"/>
    <property type="match status" value="1"/>
</dbReference>
<evidence type="ECO:0000313" key="6">
    <source>
        <dbReference type="EMBL" id="ONK79845.1"/>
    </source>
</evidence>
<evidence type="ECO:0000313" key="7">
    <source>
        <dbReference type="Proteomes" id="UP000243459"/>
    </source>
</evidence>
<dbReference type="GO" id="GO:0006631">
    <property type="term" value="P:fatty acid metabolic process"/>
    <property type="evidence" value="ECO:0007669"/>
    <property type="project" value="UniProtKB-KW"/>
</dbReference>
<dbReference type="SUPFAM" id="SSF56801">
    <property type="entry name" value="Acetyl-CoA synthetase-like"/>
    <property type="match status" value="1"/>
</dbReference>
<dbReference type="Proteomes" id="UP000243459">
    <property type="component" value="Chromosome 1"/>
</dbReference>
<dbReference type="AlphaFoldDB" id="A0A5P1FNF2"/>
<proteinExistence type="inferred from homology"/>
<dbReference type="OMA" id="WRETHGR"/>
<dbReference type="PANTHER" id="PTHR43859">
    <property type="entry name" value="ACYL-ACTIVATING ENZYME"/>
    <property type="match status" value="1"/>
</dbReference>
<gene>
    <name evidence="6" type="ORF">A4U43_C01F10750</name>
</gene>
<dbReference type="Gramene" id="ONK79845">
    <property type="protein sequence ID" value="ONK79845"/>
    <property type="gene ID" value="A4U43_C01F10750"/>
</dbReference>
<dbReference type="EMBL" id="CM007381">
    <property type="protein sequence ID" value="ONK79845.1"/>
    <property type="molecule type" value="Genomic_DNA"/>
</dbReference>
<organism evidence="6 7">
    <name type="scientific">Asparagus officinalis</name>
    <name type="common">Garden asparagus</name>
    <dbReference type="NCBI Taxonomy" id="4686"/>
    <lineage>
        <taxon>Eukaryota</taxon>
        <taxon>Viridiplantae</taxon>
        <taxon>Streptophyta</taxon>
        <taxon>Embryophyta</taxon>
        <taxon>Tracheophyta</taxon>
        <taxon>Spermatophyta</taxon>
        <taxon>Magnoliopsida</taxon>
        <taxon>Liliopsida</taxon>
        <taxon>Asparagales</taxon>
        <taxon>Asparagaceae</taxon>
        <taxon>Asparagoideae</taxon>
        <taxon>Asparagus</taxon>
    </lineage>
</organism>